<dbReference type="PRINTS" id="PR00081">
    <property type="entry name" value="GDHRDH"/>
</dbReference>
<evidence type="ECO:0000313" key="3">
    <source>
        <dbReference type="EMBL" id="HIW07540.1"/>
    </source>
</evidence>
<reference evidence="3" key="2">
    <citation type="submission" date="2021-04" db="EMBL/GenBank/DDBJ databases">
        <authorList>
            <person name="Gilroy R."/>
        </authorList>
    </citation>
    <scope>NUCLEOTIDE SEQUENCE</scope>
    <source>
        <strain evidence="3">CHK160-9182</strain>
    </source>
</reference>
<dbReference type="InterPro" id="IPR020904">
    <property type="entry name" value="Sc_DH/Rdtase_CS"/>
</dbReference>
<accession>A0A9D1Q677</accession>
<dbReference type="Pfam" id="PF13561">
    <property type="entry name" value="adh_short_C2"/>
    <property type="match status" value="1"/>
</dbReference>
<protein>
    <submittedName>
        <fullName evidence="3">SDR family oxidoreductase</fullName>
    </submittedName>
</protein>
<dbReference type="SUPFAM" id="SSF51735">
    <property type="entry name" value="NAD(P)-binding Rossmann-fold domains"/>
    <property type="match status" value="1"/>
</dbReference>
<dbReference type="InterPro" id="IPR036291">
    <property type="entry name" value="NAD(P)-bd_dom_sf"/>
</dbReference>
<dbReference type="Proteomes" id="UP000823934">
    <property type="component" value="Unassembled WGS sequence"/>
</dbReference>
<evidence type="ECO:0000256" key="1">
    <source>
        <dbReference type="ARBA" id="ARBA00006484"/>
    </source>
</evidence>
<sequence length="248" mass="26187">MSFKDKIVIITGGASGIGAATAEAFCKEGAKVVVADLSDSGKHFCDQLNQQGFQSAFFKIDVTDIAQNRALIAFTIETFGGLDIVFANAGVASDTGPADKTSFEAWKLCVDVNLNAVFTLDKLAIEYWLEKGQKGVIVNCGSIHSWVGKSGISGYSATKGAVKLLTQTLAIDYAAKGIRVNAVSPGYIDTPFLSQVPKDVMDEIIKAHPIGRLGRAEEVANAVLFLASEKASFINGISLLVDGGYVAQ</sequence>
<dbReference type="EMBL" id="DXHP01000204">
    <property type="protein sequence ID" value="HIW07540.1"/>
    <property type="molecule type" value="Genomic_DNA"/>
</dbReference>
<dbReference type="FunFam" id="3.40.50.720:FF:000084">
    <property type="entry name" value="Short-chain dehydrogenase reductase"/>
    <property type="match status" value="1"/>
</dbReference>
<dbReference type="AlphaFoldDB" id="A0A9D1Q677"/>
<dbReference type="PANTHER" id="PTHR24321:SF11">
    <property type="entry name" value="BLR0893 PROTEIN"/>
    <property type="match status" value="1"/>
</dbReference>
<dbReference type="PRINTS" id="PR00080">
    <property type="entry name" value="SDRFAMILY"/>
</dbReference>
<keyword evidence="2" id="KW-0560">Oxidoreductase</keyword>
<dbReference type="GO" id="GO:0016491">
    <property type="term" value="F:oxidoreductase activity"/>
    <property type="evidence" value="ECO:0007669"/>
    <property type="project" value="UniProtKB-KW"/>
</dbReference>
<dbReference type="CDD" id="cd05233">
    <property type="entry name" value="SDR_c"/>
    <property type="match status" value="1"/>
</dbReference>
<proteinExistence type="inferred from homology"/>
<evidence type="ECO:0000256" key="2">
    <source>
        <dbReference type="ARBA" id="ARBA00023002"/>
    </source>
</evidence>
<organism evidence="3 4">
    <name type="scientific">Candidatus Ignatzschineria merdigallinarum</name>
    <dbReference type="NCBI Taxonomy" id="2838621"/>
    <lineage>
        <taxon>Bacteria</taxon>
        <taxon>Pseudomonadati</taxon>
        <taxon>Pseudomonadota</taxon>
        <taxon>Gammaproteobacteria</taxon>
        <taxon>Cardiobacteriales</taxon>
        <taxon>Ignatzschineriaceae</taxon>
        <taxon>Ignatzschineria</taxon>
    </lineage>
</organism>
<dbReference type="InterPro" id="IPR002347">
    <property type="entry name" value="SDR_fam"/>
</dbReference>
<comment type="caution">
    <text evidence="3">The sequence shown here is derived from an EMBL/GenBank/DDBJ whole genome shotgun (WGS) entry which is preliminary data.</text>
</comment>
<reference evidence="3" key="1">
    <citation type="journal article" date="2021" name="PeerJ">
        <title>Extensive microbial diversity within the chicken gut microbiome revealed by metagenomics and culture.</title>
        <authorList>
            <person name="Gilroy R."/>
            <person name="Ravi A."/>
            <person name="Getino M."/>
            <person name="Pursley I."/>
            <person name="Horton D.L."/>
            <person name="Alikhan N.F."/>
            <person name="Baker D."/>
            <person name="Gharbi K."/>
            <person name="Hall N."/>
            <person name="Watson M."/>
            <person name="Adriaenssens E.M."/>
            <person name="Foster-Nyarko E."/>
            <person name="Jarju S."/>
            <person name="Secka A."/>
            <person name="Antonio M."/>
            <person name="Oren A."/>
            <person name="Chaudhuri R.R."/>
            <person name="La Ragione R."/>
            <person name="Hildebrand F."/>
            <person name="Pallen M.J."/>
        </authorList>
    </citation>
    <scope>NUCLEOTIDE SEQUENCE</scope>
    <source>
        <strain evidence="3">CHK160-9182</strain>
    </source>
</reference>
<dbReference type="NCBIfam" id="NF005559">
    <property type="entry name" value="PRK07231.1"/>
    <property type="match status" value="1"/>
</dbReference>
<dbReference type="PANTHER" id="PTHR24321">
    <property type="entry name" value="DEHYDROGENASES, SHORT CHAIN"/>
    <property type="match status" value="1"/>
</dbReference>
<name>A0A9D1Q677_9GAMM</name>
<dbReference type="Gene3D" id="3.40.50.720">
    <property type="entry name" value="NAD(P)-binding Rossmann-like Domain"/>
    <property type="match status" value="1"/>
</dbReference>
<comment type="similarity">
    <text evidence="1">Belongs to the short-chain dehydrogenases/reductases (SDR) family.</text>
</comment>
<evidence type="ECO:0000313" key="4">
    <source>
        <dbReference type="Proteomes" id="UP000823934"/>
    </source>
</evidence>
<dbReference type="PROSITE" id="PS00061">
    <property type="entry name" value="ADH_SHORT"/>
    <property type="match status" value="1"/>
</dbReference>
<gene>
    <name evidence="3" type="ORF">H9889_09495</name>
</gene>